<dbReference type="Proteomes" id="UP000266196">
    <property type="component" value="Unassembled WGS sequence"/>
</dbReference>
<dbReference type="InterPro" id="IPR002110">
    <property type="entry name" value="Ankyrin_rpt"/>
</dbReference>
<gene>
    <name evidence="2" type="ORF">DYB25_003222</name>
    <name evidence="7" type="ORF">DYB26_006011</name>
    <name evidence="5" type="ORF">DYB30_007021</name>
    <name evidence="6" type="ORF">DYB31_006686</name>
    <name evidence="4" type="ORF">DYB34_002615</name>
    <name evidence="1" type="ORF">DYB36_007977</name>
    <name evidence="3" type="ORF">DYB38_004091</name>
</gene>
<dbReference type="Pfam" id="PF12796">
    <property type="entry name" value="Ank_2"/>
    <property type="match status" value="1"/>
</dbReference>
<dbReference type="InterPro" id="IPR036770">
    <property type="entry name" value="Ankyrin_rpt-contain_sf"/>
</dbReference>
<dbReference type="EMBL" id="QUTE01012289">
    <property type="protein sequence ID" value="RHZ07580.1"/>
    <property type="molecule type" value="Genomic_DNA"/>
</dbReference>
<dbReference type="EMBL" id="QUTD01003277">
    <property type="protein sequence ID" value="RHY73413.1"/>
    <property type="molecule type" value="Genomic_DNA"/>
</dbReference>
<evidence type="ECO:0000313" key="4">
    <source>
        <dbReference type="EMBL" id="RHY58230.1"/>
    </source>
</evidence>
<evidence type="ECO:0000313" key="6">
    <source>
        <dbReference type="EMBL" id="RHZ07580.1"/>
    </source>
</evidence>
<evidence type="ECO:0000313" key="12">
    <source>
        <dbReference type="Proteomes" id="UP000266643"/>
    </source>
</evidence>
<evidence type="ECO:0000313" key="3">
    <source>
        <dbReference type="EMBL" id="RHY51735.1"/>
    </source>
</evidence>
<evidence type="ECO:0000313" key="7">
    <source>
        <dbReference type="EMBL" id="RHZ24784.1"/>
    </source>
</evidence>
<comment type="caution">
    <text evidence="1">The sequence shown here is derived from an EMBL/GenBank/DDBJ whole genome shotgun (WGS) entry which is preliminary data.</text>
</comment>
<evidence type="ECO:0000313" key="14">
    <source>
        <dbReference type="Proteomes" id="UP000286510"/>
    </source>
</evidence>
<dbReference type="Proteomes" id="UP000283543">
    <property type="component" value="Unassembled WGS sequence"/>
</dbReference>
<dbReference type="SUPFAM" id="SSF48403">
    <property type="entry name" value="Ankyrin repeat"/>
    <property type="match status" value="1"/>
</dbReference>
<evidence type="ECO:0000313" key="1">
    <source>
        <dbReference type="EMBL" id="RHY03031.1"/>
    </source>
</evidence>
<dbReference type="InterPro" id="IPR052050">
    <property type="entry name" value="SecEffector_AnkRepeat"/>
</dbReference>
<evidence type="ECO:0000313" key="11">
    <source>
        <dbReference type="Proteomes" id="UP000266239"/>
    </source>
</evidence>
<dbReference type="Pfam" id="PF13637">
    <property type="entry name" value="Ank_4"/>
    <property type="match status" value="1"/>
</dbReference>
<reference evidence="8 9" key="1">
    <citation type="submission" date="2018-08" db="EMBL/GenBank/DDBJ databases">
        <title>Aphanomyces genome sequencing and annotation.</title>
        <authorList>
            <person name="Minardi D."/>
            <person name="Oidtmann B."/>
            <person name="Van Der Giezen M."/>
            <person name="Studholme D.J."/>
        </authorList>
    </citation>
    <scope>NUCLEOTIDE SEQUENCE [LARGE SCALE GENOMIC DNA]</scope>
    <source>
        <strain evidence="6 10">197901</strain>
        <strain evidence="5 12">D2</strain>
        <strain evidence="7 14">FDL457</strain>
        <strain evidence="1 8">Kv</strain>
        <strain evidence="3 9">SA</strain>
        <strain evidence="4 13">Si</strain>
        <strain evidence="2 11">Yx</strain>
    </source>
</reference>
<dbReference type="Proteomes" id="UP000266643">
    <property type="component" value="Unassembled WGS sequence"/>
</dbReference>
<dbReference type="EMBL" id="QUTF01012219">
    <property type="protein sequence ID" value="RHZ24784.1"/>
    <property type="molecule type" value="Genomic_DNA"/>
</dbReference>
<dbReference type="Proteomes" id="UP000266239">
    <property type="component" value="Unassembled WGS sequence"/>
</dbReference>
<dbReference type="Gene3D" id="1.25.40.20">
    <property type="entry name" value="Ankyrin repeat-containing domain"/>
    <property type="match status" value="2"/>
</dbReference>
<protein>
    <submittedName>
        <fullName evidence="1">Uncharacterized protein</fullName>
    </submittedName>
</protein>
<sequence>MQRLVSPWLAIHGEAALPRLFKVVPAASRIVQVFAISTPSSFHLLRLCLNKSDIDYQSLMIIAATSGQVDSIRQLQASYPDRVAIHESAALAVAAANGHLQTVKYLHAYCPNPLGADALVNAAAGGHLEIVKFLHTHRGDDDWSTDVVDAAAASGHVEVVQFLHTSRTQGCTISGLQMATIRGHLDVVRWIHVHRNDLWRASDVIEKAAQGGHLAILQYVLDTSPNVSCTTYAMDLAATHGHLEIVQFLHAHRTDGCTEVAMQGATSNGHDHVVAYLVVHGPELIHSLCGVCGFYKLRNHYCAVYERAIARKPQRMRACTEQL</sequence>
<evidence type="ECO:0000313" key="2">
    <source>
        <dbReference type="EMBL" id="RHY19235.1"/>
    </source>
</evidence>
<dbReference type="EMBL" id="QUTA01004574">
    <property type="protein sequence ID" value="RHY19235.1"/>
    <property type="molecule type" value="Genomic_DNA"/>
</dbReference>
<evidence type="ECO:0000313" key="8">
    <source>
        <dbReference type="Proteomes" id="UP000265427"/>
    </source>
</evidence>
<organism evidence="1 8">
    <name type="scientific">Aphanomyces astaci</name>
    <name type="common">Crayfish plague agent</name>
    <dbReference type="NCBI Taxonomy" id="112090"/>
    <lineage>
        <taxon>Eukaryota</taxon>
        <taxon>Sar</taxon>
        <taxon>Stramenopiles</taxon>
        <taxon>Oomycota</taxon>
        <taxon>Saprolegniomycetes</taxon>
        <taxon>Saprolegniales</taxon>
        <taxon>Verrucalvaceae</taxon>
        <taxon>Aphanomyces</taxon>
    </lineage>
</organism>
<dbReference type="VEuPathDB" id="FungiDB:H257_12676"/>
<dbReference type="EMBL" id="QUTC01006518">
    <property type="protein sequence ID" value="RHY51735.1"/>
    <property type="molecule type" value="Genomic_DNA"/>
</dbReference>
<dbReference type="PANTHER" id="PTHR46586">
    <property type="entry name" value="ANKYRIN REPEAT-CONTAINING PROTEIN"/>
    <property type="match status" value="1"/>
</dbReference>
<proteinExistence type="predicted"/>
<dbReference type="AlphaFoldDB" id="A0A397AC16"/>
<dbReference type="Proteomes" id="UP000286510">
    <property type="component" value="Unassembled WGS sequence"/>
</dbReference>
<dbReference type="Proteomes" id="UP000265716">
    <property type="component" value="Unassembled WGS sequence"/>
</dbReference>
<evidence type="ECO:0000313" key="13">
    <source>
        <dbReference type="Proteomes" id="UP000283543"/>
    </source>
</evidence>
<dbReference type="EMBL" id="QUTB01005012">
    <property type="protein sequence ID" value="RHY58230.1"/>
    <property type="molecule type" value="Genomic_DNA"/>
</dbReference>
<evidence type="ECO:0000313" key="5">
    <source>
        <dbReference type="EMBL" id="RHY73413.1"/>
    </source>
</evidence>
<dbReference type="PANTHER" id="PTHR46586:SF2">
    <property type="entry name" value="SWIM-TYPE DOMAIN-CONTAINING PROTEIN"/>
    <property type="match status" value="1"/>
</dbReference>
<name>A0A397AC16_APHAT</name>
<evidence type="ECO:0000313" key="9">
    <source>
        <dbReference type="Proteomes" id="UP000265716"/>
    </source>
</evidence>
<dbReference type="Proteomes" id="UP000265427">
    <property type="component" value="Unassembled WGS sequence"/>
</dbReference>
<dbReference type="EMBL" id="QUSZ01007270">
    <property type="protein sequence ID" value="RHY03031.1"/>
    <property type="molecule type" value="Genomic_DNA"/>
</dbReference>
<evidence type="ECO:0000313" key="10">
    <source>
        <dbReference type="Proteomes" id="UP000266196"/>
    </source>
</evidence>
<accession>A0A397AC16</accession>